<dbReference type="SUPFAM" id="SSF56672">
    <property type="entry name" value="DNA/RNA polymerases"/>
    <property type="match status" value="1"/>
</dbReference>
<proteinExistence type="predicted"/>
<dbReference type="PANTHER" id="PTHR34047">
    <property type="entry name" value="NUCLEAR INTRON MATURASE 1, MITOCHONDRIAL-RELATED"/>
    <property type="match status" value="1"/>
</dbReference>
<dbReference type="EMBL" id="CP023690">
    <property type="protein sequence ID" value="QEV61729.1"/>
    <property type="molecule type" value="Genomic_DNA"/>
</dbReference>
<dbReference type="NCBIfam" id="TIGR04416">
    <property type="entry name" value="group_II_RT_mat"/>
    <property type="match status" value="1"/>
</dbReference>
<dbReference type="InterPro" id="IPR025960">
    <property type="entry name" value="RVT_N"/>
</dbReference>
<dbReference type="InterPro" id="IPR051083">
    <property type="entry name" value="GrpII_Intron_Splice-Mob/Def"/>
</dbReference>
<dbReference type="PANTHER" id="PTHR34047:SF10">
    <property type="entry name" value="GROUP II INTRON-ASSOCIATED OPEN READING FRAME"/>
    <property type="match status" value="1"/>
</dbReference>
<dbReference type="EC" id="2.7.7.49" evidence="3 4"/>
<dbReference type="OrthoDB" id="1550386at2"/>
<dbReference type="InterPro" id="IPR043502">
    <property type="entry name" value="DNA/RNA_pol_sf"/>
</dbReference>
<dbReference type="AlphaFoldDB" id="A0A5P2XEJ3"/>
<keyword evidence="4" id="KW-0808">Transferase</keyword>
<dbReference type="Proteomes" id="UP000549009">
    <property type="component" value="Unassembled WGS sequence"/>
</dbReference>
<dbReference type="InterPro" id="IPR013597">
    <property type="entry name" value="Mat_intron_G2"/>
</dbReference>
<feature type="domain" description="Reverse transcriptase" evidence="2">
    <location>
        <begin position="90"/>
        <end position="329"/>
    </location>
</feature>
<feature type="region of interest" description="Disordered" evidence="1">
    <location>
        <begin position="567"/>
        <end position="589"/>
    </location>
</feature>
<accession>A0A5P2XEJ3</accession>
<organism evidence="4 5">
    <name type="scientific">Streptomyces spectabilis</name>
    <dbReference type="NCBI Taxonomy" id="68270"/>
    <lineage>
        <taxon>Bacteria</taxon>
        <taxon>Bacillati</taxon>
        <taxon>Actinomycetota</taxon>
        <taxon>Actinomycetes</taxon>
        <taxon>Kitasatosporales</taxon>
        <taxon>Streptomycetaceae</taxon>
        <taxon>Streptomyces</taxon>
    </lineage>
</organism>
<reference evidence="4 5" key="1">
    <citation type="submission" date="2017-09" db="EMBL/GenBank/DDBJ databases">
        <authorList>
            <person name="Lee N."/>
            <person name="Cho B.-K."/>
        </authorList>
    </citation>
    <scope>NUCLEOTIDE SEQUENCE [LARGE SCALE GENOMIC DNA]</scope>
    <source>
        <strain evidence="4 5">ATCC 27465</strain>
    </source>
</reference>
<evidence type="ECO:0000313" key="4">
    <source>
        <dbReference type="EMBL" id="QEV61729.1"/>
    </source>
</evidence>
<evidence type="ECO:0000313" key="6">
    <source>
        <dbReference type="Proteomes" id="UP000549009"/>
    </source>
</evidence>
<dbReference type="Pfam" id="PF00078">
    <property type="entry name" value="RVT_1"/>
    <property type="match status" value="1"/>
</dbReference>
<evidence type="ECO:0000256" key="1">
    <source>
        <dbReference type="SAM" id="MobiDB-lite"/>
    </source>
</evidence>
<dbReference type="PROSITE" id="PS50878">
    <property type="entry name" value="RT_POL"/>
    <property type="match status" value="1"/>
</dbReference>
<dbReference type="CDD" id="cd01651">
    <property type="entry name" value="RT_G2_intron"/>
    <property type="match status" value="1"/>
</dbReference>
<dbReference type="InterPro" id="IPR030931">
    <property type="entry name" value="Group_II_RT_mat"/>
</dbReference>
<gene>
    <name evidence="4" type="primary">ltrA</name>
    <name evidence="4" type="ORF">CP982_25965</name>
    <name evidence="3" type="ORF">FHS40_009277</name>
</gene>
<dbReference type="GO" id="GO:0003964">
    <property type="term" value="F:RNA-directed DNA polymerase activity"/>
    <property type="evidence" value="ECO:0007669"/>
    <property type="project" value="UniProtKB-KW"/>
</dbReference>
<keyword evidence="4" id="KW-0695">RNA-directed DNA polymerase</keyword>
<dbReference type="InterPro" id="IPR000477">
    <property type="entry name" value="RT_dom"/>
</dbReference>
<protein>
    <submittedName>
        <fullName evidence="4">Group II intron reverse transcriptase/maturase</fullName>
        <ecNumber evidence="3 4">2.7.7.49</ecNumber>
    </submittedName>
    <submittedName>
        <fullName evidence="3">RNA-directed DNA polymerase</fullName>
    </submittedName>
</protein>
<dbReference type="Proteomes" id="UP000326505">
    <property type="component" value="Chromosome"/>
</dbReference>
<keyword evidence="4" id="KW-0548">Nucleotidyltransferase</keyword>
<reference evidence="3 6" key="2">
    <citation type="submission" date="2020-08" db="EMBL/GenBank/DDBJ databases">
        <title>Genomic Encyclopedia of Type Strains, Phase III (KMG-III): the genomes of soil and plant-associated and newly described type strains.</title>
        <authorList>
            <person name="Whitman W."/>
        </authorList>
    </citation>
    <scope>NUCLEOTIDE SEQUENCE [LARGE SCALE GENOMIC DNA]</scope>
    <source>
        <strain evidence="3 6">CECT 3146</strain>
    </source>
</reference>
<evidence type="ECO:0000313" key="5">
    <source>
        <dbReference type="Proteomes" id="UP000326505"/>
    </source>
</evidence>
<dbReference type="Pfam" id="PF13655">
    <property type="entry name" value="RVT_N"/>
    <property type="match status" value="1"/>
</dbReference>
<dbReference type="KEGG" id="sspb:CP982_25965"/>
<keyword evidence="6" id="KW-1185">Reference proteome</keyword>
<dbReference type="Pfam" id="PF08388">
    <property type="entry name" value="GIIM"/>
    <property type="match status" value="1"/>
</dbReference>
<evidence type="ECO:0000313" key="3">
    <source>
        <dbReference type="EMBL" id="MBB5110147.1"/>
    </source>
</evidence>
<evidence type="ECO:0000259" key="2">
    <source>
        <dbReference type="PROSITE" id="PS50878"/>
    </source>
</evidence>
<sequence>MNGPKDVPEWDAITWRHHEENVVRLRRRIFKATRDEDWATVRSLQKMMLRSWSNTLLSVRQVTQRNAGRRTAGIDGETALTPETRMAVAMRVHRTRSSWDPLPVRRVYIPKANGKQRPLGIPVIVDRCHQARVRNALEPEWEARFEPRSYGFRPGRSCADAIGALYTTLKGVHAKRLWILDADLSAAFDRIGHKPLLEALGSFPARKMIRGWLKAGVVEDGMVKPTEEGSPQGGVISPLLMNVALHGLEEAAGVRYLTSGVNAGQMERGAPVLVRYADDMVACCHSQQQADQVKAQIATWLAPRGLTFNEDKTRIVHLADGFDFLGLTIRRFRDSKLIITPSNKAVKRLRKRLADEMRSLRGTNAKVVIAKLNPIIKGWAAYYRGVVSSRIFTSLDTYVWRLTYKWARYTHPNKSKKWIVRRYYGKFNVFRNDRWVFGDRDNVSESGTTFHMVKFAWTNIVRHQLVAGGASPDDPGLTDYWAKRRKRVKPPLDSYNLRLLARQDGRCPLCGDHILIAEQPPQSPHEWERWWLSTVRRAIAASYLTHHGRGTPGGTQTRLVHASCHRGLQARQRRKPKLESSPATPLRLA</sequence>
<dbReference type="EMBL" id="JACHJD010000082">
    <property type="protein sequence ID" value="MBB5110147.1"/>
    <property type="molecule type" value="Genomic_DNA"/>
</dbReference>
<dbReference type="RefSeq" id="WP_150512685.1">
    <property type="nucleotide sequence ID" value="NZ_BMSQ01000100.1"/>
</dbReference>
<name>A0A5P2XEJ3_STRST</name>